<gene>
    <name evidence="1" type="ORF">S01H4_25289</name>
</gene>
<dbReference type="EMBL" id="BART01012012">
    <property type="protein sequence ID" value="GAG89853.1"/>
    <property type="molecule type" value="Genomic_DNA"/>
</dbReference>
<reference evidence="1" key="1">
    <citation type="journal article" date="2014" name="Front. Microbiol.">
        <title>High frequency of phylogenetically diverse reductive dehalogenase-homologous genes in deep subseafloor sedimentary metagenomes.</title>
        <authorList>
            <person name="Kawai M."/>
            <person name="Futagami T."/>
            <person name="Toyoda A."/>
            <person name="Takaki Y."/>
            <person name="Nishi S."/>
            <person name="Hori S."/>
            <person name="Arai W."/>
            <person name="Tsubouchi T."/>
            <person name="Morono Y."/>
            <person name="Uchiyama I."/>
            <person name="Ito T."/>
            <person name="Fujiyama A."/>
            <person name="Inagaki F."/>
            <person name="Takami H."/>
        </authorList>
    </citation>
    <scope>NUCLEOTIDE SEQUENCE</scope>
    <source>
        <strain evidence="1">Expedition CK06-06</strain>
    </source>
</reference>
<organism evidence="1">
    <name type="scientific">marine sediment metagenome</name>
    <dbReference type="NCBI Taxonomy" id="412755"/>
    <lineage>
        <taxon>unclassified sequences</taxon>
        <taxon>metagenomes</taxon>
        <taxon>ecological metagenomes</taxon>
    </lineage>
</organism>
<name>X1C055_9ZZZZ</name>
<proteinExistence type="predicted"/>
<feature type="non-terminal residue" evidence="1">
    <location>
        <position position="60"/>
    </location>
</feature>
<sequence>MMHEILSDPDWGSYENLFFFLSLGKYDTTFVTNNSNFLIEEFLILGEPWKDQIEYLKTVI</sequence>
<protein>
    <submittedName>
        <fullName evidence="1">Uncharacterized protein</fullName>
    </submittedName>
</protein>
<comment type="caution">
    <text evidence="1">The sequence shown here is derived from an EMBL/GenBank/DDBJ whole genome shotgun (WGS) entry which is preliminary data.</text>
</comment>
<accession>X1C055</accession>
<dbReference type="AlphaFoldDB" id="X1C055"/>
<evidence type="ECO:0000313" key="1">
    <source>
        <dbReference type="EMBL" id="GAG89853.1"/>
    </source>
</evidence>